<reference evidence="1" key="1">
    <citation type="submission" date="2019-08" db="EMBL/GenBank/DDBJ databases">
        <title>The improved chromosome-level genome for the pearl oyster Pinctada fucata martensii using PacBio sequencing and Hi-C.</title>
        <authorList>
            <person name="Zheng Z."/>
        </authorList>
    </citation>
    <scope>NUCLEOTIDE SEQUENCE</scope>
    <source>
        <strain evidence="1">ZZ-2019</strain>
        <tissue evidence="1">Adductor muscle</tissue>
    </source>
</reference>
<sequence length="1239" mass="137008">MNETDLLPLMRNGDNSEVEVNGSIFCQNTSSAPAEIRNVLSRSSRVNGLSRDYILTGLDFHDGVTYYVQLISCNGAQMCSMTMSSGLLVDTTPPSRGMFAINTDHAVNHELQRQTEDSWMTWSTFAINLAWLGFADLHSEIDYYMVYVGSSFMSTDVNKEAGQGQRVSHDTSGKDMYDEGKVQTVTIETKKLTDYSDLYITVYAVNKMIKNPLYILDPDMLDVFQVGLRSEFIHSQFERIPGGTLSLKRRCKAITCLGHCVCAPQDNLCASSDTPACTDISSGNPNSLLSVNDVLNGNVDIDYTASNTVLRGTWSIGIRQGDSPLWYQWSVGVTSNSKPEGIFEASQIVWHNAGNNIDVIFTHNQGSTLTESRRYSVFVRAWYSTVNYAIFKSDGVQITLKTPETTTDLGSSVTEKTSNKMIKDEDSIRQGYPITINWQNKFKQAETIISSFKVYLSTYPGGHDVYSATETLPSSTTSYEVRGTRSFVPGVKYYSNVIGYGLSGMHHTESSDGYRTDERVPQAGIVFDGIGLHDLEYQNSSTILEANWHGFTDTGSGVTSYNWCVGLTTATDECNVRDWEKVGLHTFVSRKLNTNIAQGVKIYNKVYAEDSVGYKSSVVVSDGVSVDTTAPVAQYLLHMGENLLQNPSFENSAKDITANNINGTNMCNLTADYYPNEWEPTDGSCGATVSSSTNLAQDGQKFVFIRGGLRQSLGGLSSGVLYRLQFYSSHVSMSSSVIANKEGFVDFGGERDIFFIYNKAYRSDGQDSSNRDTVSWHKHTFYFEALESEVNLTIGAVDDRSGIFIDHMTFEKVQRDTLKSGGDQVSVHIVYLHDWGSIHSAWSFVEDVSHVVDYTWAIGYSVGGTQVQGFRSVGTSLSASNSSLVLVHNSMVYVTVIARNTVDLQSIIYSDPILVDLTAPAFTGVYDGRIIGEDEDAQTENEISVNWEVEDPESGIDYCEWAIGTQANGLELRGFTRVPDGSIFEYTDLDFSVLRGKMIYVTVKCKNKAGLSSSQSSDGVRVSDEKTLIDKAVITPIPLSVTEYRPQDNFQSNTSNIRLKWSGFSDNIPIELYEISVSGLGIQLSEKTNFAANQDVKYADIMNLNLLPDQKEIDILAINDFFLKSESLKTNLTVYVDKPTVDKSEALGIAWNTPNTEFTVSWDSIFSSPYPMYYEVSAGRVKGGGEIVQWLETNATSVKFGLPKSVTKWSAIDVYIMVRAIAAGGRYDDVHGKIKLPSV</sequence>
<dbReference type="AlphaFoldDB" id="A0AA88Y9S0"/>
<proteinExistence type="predicted"/>
<keyword evidence="2" id="KW-1185">Reference proteome</keyword>
<evidence type="ECO:0000313" key="2">
    <source>
        <dbReference type="Proteomes" id="UP001186944"/>
    </source>
</evidence>
<dbReference type="PANTHER" id="PTHR16897:SF2">
    <property type="entry name" value="OS03G0226600 PROTEIN"/>
    <property type="match status" value="1"/>
</dbReference>
<accession>A0AA88Y9S0</accession>
<evidence type="ECO:0000313" key="1">
    <source>
        <dbReference type="EMBL" id="KAK3101347.1"/>
    </source>
</evidence>
<organism evidence="1 2">
    <name type="scientific">Pinctada imbricata</name>
    <name type="common">Atlantic pearl-oyster</name>
    <name type="synonym">Pinctada martensii</name>
    <dbReference type="NCBI Taxonomy" id="66713"/>
    <lineage>
        <taxon>Eukaryota</taxon>
        <taxon>Metazoa</taxon>
        <taxon>Spiralia</taxon>
        <taxon>Lophotrochozoa</taxon>
        <taxon>Mollusca</taxon>
        <taxon>Bivalvia</taxon>
        <taxon>Autobranchia</taxon>
        <taxon>Pteriomorphia</taxon>
        <taxon>Pterioida</taxon>
        <taxon>Pterioidea</taxon>
        <taxon>Pteriidae</taxon>
        <taxon>Pinctada</taxon>
    </lineage>
</organism>
<dbReference type="EMBL" id="VSWD01000005">
    <property type="protein sequence ID" value="KAK3101347.1"/>
    <property type="molecule type" value="Genomic_DNA"/>
</dbReference>
<dbReference type="PANTHER" id="PTHR16897">
    <property type="entry name" value="OS10G0105400 PROTEIN"/>
    <property type="match status" value="1"/>
</dbReference>
<name>A0AA88Y9S0_PINIB</name>
<dbReference type="Proteomes" id="UP001186944">
    <property type="component" value="Unassembled WGS sequence"/>
</dbReference>
<protein>
    <submittedName>
        <fullName evidence="1">Uncharacterized protein</fullName>
    </submittedName>
</protein>
<comment type="caution">
    <text evidence="1">The sequence shown here is derived from an EMBL/GenBank/DDBJ whole genome shotgun (WGS) entry which is preliminary data.</text>
</comment>
<gene>
    <name evidence="1" type="ORF">FSP39_002877</name>
</gene>